<dbReference type="GO" id="GO:0071596">
    <property type="term" value="P:ubiquitin-dependent protein catabolic process via the N-end rule pathway"/>
    <property type="evidence" value="ECO:0007669"/>
    <property type="project" value="UniProtKB-UniRule"/>
</dbReference>
<evidence type="ECO:0000256" key="2">
    <source>
        <dbReference type="ARBA" id="ARBA00022771"/>
    </source>
</evidence>
<dbReference type="InterPro" id="IPR003126">
    <property type="entry name" value="Znf_UBR"/>
</dbReference>
<dbReference type="UniPathway" id="UPA00143"/>
<evidence type="ECO:0000256" key="1">
    <source>
        <dbReference type="ARBA" id="ARBA00022723"/>
    </source>
</evidence>
<comment type="similarity">
    <text evidence="4">Belongs to the E3 ubiquitin-protein ligase UBR1-like family.</text>
</comment>
<reference evidence="7" key="1">
    <citation type="journal article" date="2007" name="Nature">
        <title>The grapevine genome sequence suggests ancestral hexaploidization in major angiosperm phyla.</title>
        <authorList>
            <consortium name="The French-Italian Public Consortium for Grapevine Genome Characterization."/>
            <person name="Jaillon O."/>
            <person name="Aury J.-M."/>
            <person name="Noel B."/>
            <person name="Policriti A."/>
            <person name="Clepet C."/>
            <person name="Casagrande A."/>
            <person name="Choisne N."/>
            <person name="Aubourg S."/>
            <person name="Vitulo N."/>
            <person name="Jubin C."/>
            <person name="Vezzi A."/>
            <person name="Legeai F."/>
            <person name="Hugueney P."/>
            <person name="Dasilva C."/>
            <person name="Horner D."/>
            <person name="Mica E."/>
            <person name="Jublot D."/>
            <person name="Poulain J."/>
            <person name="Bruyere C."/>
            <person name="Billault A."/>
            <person name="Segurens B."/>
            <person name="Gouyvenoux M."/>
            <person name="Ugarte E."/>
            <person name="Cattonaro F."/>
            <person name="Anthouard V."/>
            <person name="Vico V."/>
            <person name="Del Fabbro C."/>
            <person name="Alaux M."/>
            <person name="Di Gaspero G."/>
            <person name="Dumas V."/>
            <person name="Felice N."/>
            <person name="Paillard S."/>
            <person name="Juman I."/>
            <person name="Moroldo M."/>
            <person name="Scalabrin S."/>
            <person name="Canaguier A."/>
            <person name="Le Clainche I."/>
            <person name="Malacrida G."/>
            <person name="Durand E."/>
            <person name="Pesole G."/>
            <person name="Laucou V."/>
            <person name="Chatelet P."/>
            <person name="Merdinoglu D."/>
            <person name="Delledonne M."/>
            <person name="Pezzotti M."/>
            <person name="Lecharny A."/>
            <person name="Scarpelli C."/>
            <person name="Artiguenave F."/>
            <person name="Pe M.E."/>
            <person name="Valle G."/>
            <person name="Morgante M."/>
            <person name="Caboche M."/>
            <person name="Adam-Blondon A.-F."/>
            <person name="Weissenbach J."/>
            <person name="Quetier F."/>
            <person name="Wincker P."/>
        </authorList>
    </citation>
    <scope>NUCLEOTIDE SEQUENCE [LARGE SCALE GENOMIC DNA]</scope>
    <source>
        <strain evidence="7">cv. Pinot noir / PN40024</strain>
    </source>
</reference>
<dbReference type="PANTHER" id="PTHR21497">
    <property type="entry name" value="UBIQUITIN LIGASE E3 ALPHA-RELATED"/>
    <property type="match status" value="1"/>
</dbReference>
<comment type="function">
    <text evidence="4">Ubiquitin ligase protein which is a component of the N-end rule pathway. Recognizes and binds to proteins bearing specific N-terminal residues that are destabilizing according to the N-end rule, leading to their ubiquitination and subsequent degradation.</text>
</comment>
<dbReference type="PANTHER" id="PTHR21497:SF53">
    <property type="entry name" value="E3 UBIQUITIN-PROTEIN LIGASE PRT6"/>
    <property type="match status" value="1"/>
</dbReference>
<comment type="catalytic activity">
    <reaction evidence="4">
        <text>S-ubiquitinyl-[E2 ubiquitin-conjugating enzyme]-L-cysteine + [acceptor protein]-L-lysine = [E2 ubiquitin-conjugating enzyme]-L-cysteine + N(6)-ubiquitinyl-[acceptor protein]-L-lysine.</text>
        <dbReference type="EC" id="2.3.2.27"/>
    </reaction>
</comment>
<feature type="domain" description="UBR-type" evidence="5">
    <location>
        <begin position="48"/>
        <end position="94"/>
    </location>
</feature>
<dbReference type="Gene3D" id="2.10.110.30">
    <property type="match status" value="1"/>
</dbReference>
<keyword evidence="4" id="KW-0833">Ubl conjugation pathway</keyword>
<evidence type="ECO:0000256" key="4">
    <source>
        <dbReference type="RuleBase" id="RU366018"/>
    </source>
</evidence>
<keyword evidence="4" id="KW-0808">Transferase</keyword>
<protein>
    <recommendedName>
        <fullName evidence="4">E3 ubiquitin-protein ligase</fullName>
        <ecNumber evidence="4">2.3.2.27</ecNumber>
    </recommendedName>
</protein>
<dbReference type="InterPro" id="IPR039164">
    <property type="entry name" value="UBR1-like"/>
</dbReference>
<dbReference type="EMBL" id="FN595497">
    <property type="protein sequence ID" value="CBI23906.3"/>
    <property type="molecule type" value="Genomic_DNA"/>
</dbReference>
<evidence type="ECO:0000313" key="6">
    <source>
        <dbReference type="EMBL" id="CBI23906.3"/>
    </source>
</evidence>
<dbReference type="HOGENOM" id="CLU_1681087_0_0_1"/>
<dbReference type="GO" id="GO:0016567">
    <property type="term" value="P:protein ubiquitination"/>
    <property type="evidence" value="ECO:0007669"/>
    <property type="project" value="UniProtKB-UniRule"/>
</dbReference>
<accession>D7T077</accession>
<dbReference type="InParanoid" id="D7T077"/>
<sequence length="157" mass="18102">MDSLHQINAPSNEFLLLNLVSLTMTEQFCESMCMLQCIPLLNIYHESHQYAICVPCFQNGNHKDRDYSVIYTGGGYCDCGDVTAWKREDFYSKHKGVKKIQPLAEEFAKSVRPVLDMVLVYLKNKLLFAKNVFGISRTARIERFHAQHASKRKKHLS</sequence>
<evidence type="ECO:0000313" key="7">
    <source>
        <dbReference type="Proteomes" id="UP000009183"/>
    </source>
</evidence>
<evidence type="ECO:0000256" key="3">
    <source>
        <dbReference type="ARBA" id="ARBA00022833"/>
    </source>
</evidence>
<comment type="pathway">
    <text evidence="4">Protein modification; protein ubiquitination.</text>
</comment>
<dbReference type="GO" id="GO:0008270">
    <property type="term" value="F:zinc ion binding"/>
    <property type="evidence" value="ECO:0007669"/>
    <property type="project" value="UniProtKB-UniRule"/>
</dbReference>
<proteinExistence type="inferred from homology"/>
<dbReference type="AlphaFoldDB" id="D7T077"/>
<keyword evidence="7" id="KW-1185">Reference proteome</keyword>
<dbReference type="PaxDb" id="29760-VIT_12s0034g00550.t01"/>
<dbReference type="eggNOG" id="KOG1140">
    <property type="taxonomic scope" value="Eukaryota"/>
</dbReference>
<keyword evidence="1 4" id="KW-0479">Metal-binding</keyword>
<evidence type="ECO:0000259" key="5">
    <source>
        <dbReference type="Pfam" id="PF02207"/>
    </source>
</evidence>
<gene>
    <name evidence="6" type="ordered locus">VIT_12s0034g00550</name>
</gene>
<dbReference type="Proteomes" id="UP000009183">
    <property type="component" value="Chromosome 12"/>
</dbReference>
<name>D7T077_VITVI</name>
<keyword evidence="3 4" id="KW-0862">Zinc</keyword>
<dbReference type="STRING" id="29760.D7T077"/>
<dbReference type="GO" id="GO:0061630">
    <property type="term" value="F:ubiquitin protein ligase activity"/>
    <property type="evidence" value="ECO:0007669"/>
    <property type="project" value="UniProtKB-UniRule"/>
</dbReference>
<dbReference type="EC" id="2.3.2.27" evidence="4"/>
<dbReference type="Pfam" id="PF02207">
    <property type="entry name" value="zf-UBR"/>
    <property type="match status" value="1"/>
</dbReference>
<organism evidence="6 7">
    <name type="scientific">Vitis vinifera</name>
    <name type="common">Grape</name>
    <dbReference type="NCBI Taxonomy" id="29760"/>
    <lineage>
        <taxon>Eukaryota</taxon>
        <taxon>Viridiplantae</taxon>
        <taxon>Streptophyta</taxon>
        <taxon>Embryophyta</taxon>
        <taxon>Tracheophyta</taxon>
        <taxon>Spermatophyta</taxon>
        <taxon>Magnoliopsida</taxon>
        <taxon>eudicotyledons</taxon>
        <taxon>Gunneridae</taxon>
        <taxon>Pentapetalae</taxon>
        <taxon>rosids</taxon>
        <taxon>Vitales</taxon>
        <taxon>Vitaceae</taxon>
        <taxon>Viteae</taxon>
        <taxon>Vitis</taxon>
    </lineage>
</organism>
<keyword evidence="2 4" id="KW-0863">Zinc-finger</keyword>